<evidence type="ECO:0000313" key="3">
    <source>
        <dbReference type="Proteomes" id="UP000298030"/>
    </source>
</evidence>
<feature type="transmembrane region" description="Helical" evidence="1">
    <location>
        <begin position="94"/>
        <end position="112"/>
    </location>
</feature>
<keyword evidence="1" id="KW-0472">Membrane</keyword>
<keyword evidence="3" id="KW-1185">Reference proteome</keyword>
<protein>
    <submittedName>
        <fullName evidence="2">Uncharacterized protein</fullName>
    </submittedName>
</protein>
<dbReference type="AlphaFoldDB" id="A0A4Y7U056"/>
<dbReference type="Proteomes" id="UP000298030">
    <property type="component" value="Unassembled WGS sequence"/>
</dbReference>
<evidence type="ECO:0000256" key="1">
    <source>
        <dbReference type="SAM" id="Phobius"/>
    </source>
</evidence>
<keyword evidence="1" id="KW-0812">Transmembrane</keyword>
<name>A0A4Y7U056_COPMI</name>
<proteinExistence type="predicted"/>
<dbReference type="EMBL" id="QPFP01000001">
    <property type="protein sequence ID" value="TEB39805.1"/>
    <property type="molecule type" value="Genomic_DNA"/>
</dbReference>
<feature type="transmembrane region" description="Helical" evidence="1">
    <location>
        <begin position="58"/>
        <end position="82"/>
    </location>
</feature>
<sequence>MGRSSRTGKRYEMVLPGDPIYQSVGSSHVMDEEQTSRGRATMSIRGVQMERAADSFEWLPWGVGVLLLCSMCFASVLSALLLPCTLLSPEWHSSLWPSLPCFQLLYLSFAISQLTRIRLLLHDTYISSPATPLSKRVLSKAGFGAFARSLRITSCSHIEVLGIRVVPLFIE</sequence>
<accession>A0A4Y7U056</accession>
<keyword evidence="1" id="KW-1133">Transmembrane helix</keyword>
<evidence type="ECO:0000313" key="2">
    <source>
        <dbReference type="EMBL" id="TEB39805.1"/>
    </source>
</evidence>
<reference evidence="2 3" key="1">
    <citation type="journal article" date="2019" name="Nat. Ecol. Evol.">
        <title>Megaphylogeny resolves global patterns of mushroom evolution.</title>
        <authorList>
            <person name="Varga T."/>
            <person name="Krizsan K."/>
            <person name="Foldi C."/>
            <person name="Dima B."/>
            <person name="Sanchez-Garcia M."/>
            <person name="Sanchez-Ramirez S."/>
            <person name="Szollosi G.J."/>
            <person name="Szarkandi J.G."/>
            <person name="Papp V."/>
            <person name="Albert L."/>
            <person name="Andreopoulos W."/>
            <person name="Angelini C."/>
            <person name="Antonin V."/>
            <person name="Barry K.W."/>
            <person name="Bougher N.L."/>
            <person name="Buchanan P."/>
            <person name="Buyck B."/>
            <person name="Bense V."/>
            <person name="Catcheside P."/>
            <person name="Chovatia M."/>
            <person name="Cooper J."/>
            <person name="Damon W."/>
            <person name="Desjardin D."/>
            <person name="Finy P."/>
            <person name="Geml J."/>
            <person name="Haridas S."/>
            <person name="Hughes K."/>
            <person name="Justo A."/>
            <person name="Karasinski D."/>
            <person name="Kautmanova I."/>
            <person name="Kiss B."/>
            <person name="Kocsube S."/>
            <person name="Kotiranta H."/>
            <person name="LaButti K.M."/>
            <person name="Lechner B.E."/>
            <person name="Liimatainen K."/>
            <person name="Lipzen A."/>
            <person name="Lukacs Z."/>
            <person name="Mihaltcheva S."/>
            <person name="Morgado L.N."/>
            <person name="Niskanen T."/>
            <person name="Noordeloos M.E."/>
            <person name="Ohm R.A."/>
            <person name="Ortiz-Santana B."/>
            <person name="Ovrebo C."/>
            <person name="Racz N."/>
            <person name="Riley R."/>
            <person name="Savchenko A."/>
            <person name="Shiryaev A."/>
            <person name="Soop K."/>
            <person name="Spirin V."/>
            <person name="Szebenyi C."/>
            <person name="Tomsovsky M."/>
            <person name="Tulloss R.E."/>
            <person name="Uehling J."/>
            <person name="Grigoriev I.V."/>
            <person name="Vagvolgyi C."/>
            <person name="Papp T."/>
            <person name="Martin F.M."/>
            <person name="Miettinen O."/>
            <person name="Hibbett D.S."/>
            <person name="Nagy L.G."/>
        </authorList>
    </citation>
    <scope>NUCLEOTIDE SEQUENCE [LARGE SCALE GENOMIC DNA]</scope>
    <source>
        <strain evidence="2 3">FP101781</strain>
    </source>
</reference>
<organism evidence="2 3">
    <name type="scientific">Coprinellus micaceus</name>
    <name type="common">Glistening ink-cap mushroom</name>
    <name type="synonym">Coprinus micaceus</name>
    <dbReference type="NCBI Taxonomy" id="71717"/>
    <lineage>
        <taxon>Eukaryota</taxon>
        <taxon>Fungi</taxon>
        <taxon>Dikarya</taxon>
        <taxon>Basidiomycota</taxon>
        <taxon>Agaricomycotina</taxon>
        <taxon>Agaricomycetes</taxon>
        <taxon>Agaricomycetidae</taxon>
        <taxon>Agaricales</taxon>
        <taxon>Agaricineae</taxon>
        <taxon>Psathyrellaceae</taxon>
        <taxon>Coprinellus</taxon>
    </lineage>
</organism>
<comment type="caution">
    <text evidence="2">The sequence shown here is derived from an EMBL/GenBank/DDBJ whole genome shotgun (WGS) entry which is preliminary data.</text>
</comment>
<gene>
    <name evidence="2" type="ORF">FA13DRAFT_29335</name>
</gene>